<dbReference type="OrthoDB" id="2691484at2759"/>
<gene>
    <name evidence="2" type="ORF">SERLADRAFT_436263</name>
</gene>
<dbReference type="GeneID" id="18814658"/>
<dbReference type="PANTHER" id="PTHR37475:SF1">
    <property type="entry name" value="ZYGOTE-SPECIFIC PROTEIN"/>
    <property type="match status" value="1"/>
</dbReference>
<evidence type="ECO:0000256" key="1">
    <source>
        <dbReference type="SAM" id="SignalP"/>
    </source>
</evidence>
<reference evidence="2" key="1">
    <citation type="submission" date="2011-04" db="EMBL/GenBank/DDBJ databases">
        <title>Evolution of plant cell wall degrading machinery underlies the functional diversity of forest fungi.</title>
        <authorList>
            <consortium name="US DOE Joint Genome Institute (JGI-PGF)"/>
            <person name="Eastwood D.C."/>
            <person name="Floudas D."/>
            <person name="Binder M."/>
            <person name="Majcherczyk A."/>
            <person name="Schneider P."/>
            <person name="Aerts A."/>
            <person name="Asiegbu F.O."/>
            <person name="Baker S.E."/>
            <person name="Barry K."/>
            <person name="Bendiksby M."/>
            <person name="Blumentritt M."/>
            <person name="Coutinho P.M."/>
            <person name="Cullen D."/>
            <person name="Cullen D."/>
            <person name="Gathman A."/>
            <person name="Goodell B."/>
            <person name="Henrissat B."/>
            <person name="Ihrmark K."/>
            <person name="Kauserud H."/>
            <person name="Kohler A."/>
            <person name="LaButti K."/>
            <person name="Lapidus A."/>
            <person name="Lavin J.L."/>
            <person name="Lee Y.-H."/>
            <person name="Lindquist E."/>
            <person name="Lilly W."/>
            <person name="Lucas S."/>
            <person name="Morin E."/>
            <person name="Murat C."/>
            <person name="Oguiza J.A."/>
            <person name="Park J."/>
            <person name="Pisabarro A.G."/>
            <person name="Riley R."/>
            <person name="Rosling A."/>
            <person name="Salamov A."/>
            <person name="Schmidt O."/>
            <person name="Schmutz J."/>
            <person name="Skrede I."/>
            <person name="Stenlid J."/>
            <person name="Wiebenga A."/>
            <person name="Xie X."/>
            <person name="Kues U."/>
            <person name="Hibbett D.S."/>
            <person name="Hoffmeister D."/>
            <person name="Hogberg N."/>
            <person name="Martin F."/>
            <person name="Grigoriev I.V."/>
            <person name="Watkinson S.C."/>
        </authorList>
    </citation>
    <scope>NUCLEOTIDE SEQUENCE</scope>
    <source>
        <strain evidence="2">S7.9</strain>
    </source>
</reference>
<evidence type="ECO:0000313" key="2">
    <source>
        <dbReference type="EMBL" id="EGO26451.1"/>
    </source>
</evidence>
<keyword evidence="1" id="KW-0732">Signal</keyword>
<dbReference type="Proteomes" id="UP000008064">
    <property type="component" value="Unassembled WGS sequence"/>
</dbReference>
<dbReference type="KEGG" id="sla:SERLADRAFT_436263"/>
<dbReference type="PANTHER" id="PTHR37475">
    <property type="entry name" value="ZYGOTE-SPECIFIC CLASS V COPY B GENE PROTEIN"/>
    <property type="match status" value="1"/>
</dbReference>
<organism>
    <name type="scientific">Serpula lacrymans var. lacrymans (strain S7.9)</name>
    <name type="common">Dry rot fungus</name>
    <dbReference type="NCBI Taxonomy" id="578457"/>
    <lineage>
        <taxon>Eukaryota</taxon>
        <taxon>Fungi</taxon>
        <taxon>Dikarya</taxon>
        <taxon>Basidiomycota</taxon>
        <taxon>Agaricomycotina</taxon>
        <taxon>Agaricomycetes</taxon>
        <taxon>Agaricomycetidae</taxon>
        <taxon>Boletales</taxon>
        <taxon>Coniophorineae</taxon>
        <taxon>Serpulaceae</taxon>
        <taxon>Serpula</taxon>
    </lineage>
</organism>
<protein>
    <recommendedName>
        <fullName evidence="3">Cysteine-rich protein</fullName>
    </recommendedName>
</protein>
<dbReference type="HOGENOM" id="CLU_166294_1_0_1"/>
<evidence type="ECO:0008006" key="3">
    <source>
        <dbReference type="Google" id="ProtNLM"/>
    </source>
</evidence>
<dbReference type="AlphaFoldDB" id="F8NSJ6"/>
<feature type="chain" id="PRO_5003376352" description="Cysteine-rich protein" evidence="1">
    <location>
        <begin position="22"/>
        <end position="83"/>
    </location>
</feature>
<proteinExistence type="predicted"/>
<dbReference type="EMBL" id="GL945432">
    <property type="protein sequence ID" value="EGO26451.1"/>
    <property type="molecule type" value="Genomic_DNA"/>
</dbReference>
<dbReference type="RefSeq" id="XP_007316624.1">
    <property type="nucleotide sequence ID" value="XM_007316562.1"/>
</dbReference>
<accession>F8NSJ6</accession>
<name>F8NSJ6_SERL9</name>
<sequence>MNFKSIAALVLVAATAPTVRGGPLAYAACQTGCNVLAVACYGAAGFTFGVTVVAGPPALIACNVGLGTCMATCATVALFAPTP</sequence>
<feature type="signal peptide" evidence="1">
    <location>
        <begin position="1"/>
        <end position="21"/>
    </location>
</feature>